<feature type="compositionally biased region" description="Polar residues" evidence="1">
    <location>
        <begin position="231"/>
        <end position="240"/>
    </location>
</feature>
<evidence type="ECO:0000259" key="2">
    <source>
        <dbReference type="Pfam" id="PF22936"/>
    </source>
</evidence>
<dbReference type="GO" id="GO:0008270">
    <property type="term" value="F:zinc ion binding"/>
    <property type="evidence" value="ECO:0007669"/>
    <property type="project" value="InterPro"/>
</dbReference>
<dbReference type="AlphaFoldDB" id="A0A809RKS4"/>
<evidence type="ECO:0000256" key="1">
    <source>
        <dbReference type="SAM" id="MobiDB-lite"/>
    </source>
</evidence>
<dbReference type="InterPro" id="IPR054722">
    <property type="entry name" value="PolX-like_BBD"/>
</dbReference>
<accession>A0A809RKS4</accession>
<evidence type="ECO:0000313" key="3">
    <source>
        <dbReference type="EMBL" id="BBP47129.1"/>
    </source>
</evidence>
<dbReference type="InterPro" id="IPR012337">
    <property type="entry name" value="RNaseH-like_sf"/>
</dbReference>
<gene>
    <name evidence="3" type="primary">gag-pol</name>
</gene>
<reference evidence="3" key="1">
    <citation type="submission" date="2019-11" db="EMBL/GenBank/DDBJ databases">
        <title>Mutation of CYCLOIDEA expands variation of dorsal-ventral flower asymmetry expressed as pigmentation pattern in Torenia fournieri cultivars.</title>
        <authorList>
            <person name="Kondo M."/>
            <person name="Tanikawa N."/>
            <person name="Nishijima T."/>
        </authorList>
    </citation>
    <scope>NUCLEOTIDE SEQUENCE</scope>
</reference>
<feature type="region of interest" description="Disordered" evidence="1">
    <location>
        <begin position="221"/>
        <end position="249"/>
    </location>
</feature>
<dbReference type="Pfam" id="PF14223">
    <property type="entry name" value="Retrotran_gag_2"/>
    <property type="match status" value="1"/>
</dbReference>
<dbReference type="InterPro" id="IPR036875">
    <property type="entry name" value="Znf_CCHC_sf"/>
</dbReference>
<dbReference type="Pfam" id="PF22936">
    <property type="entry name" value="Pol_BBD"/>
    <property type="match status" value="1"/>
</dbReference>
<name>A0A809RKS4_9LAMI</name>
<feature type="domain" description="Retrovirus-related Pol polyprotein from transposon TNT 1-94-like beta-barrel" evidence="2">
    <location>
        <begin position="327"/>
        <end position="406"/>
    </location>
</feature>
<dbReference type="SUPFAM" id="SSF53098">
    <property type="entry name" value="Ribonuclease H-like"/>
    <property type="match status" value="1"/>
</dbReference>
<sequence length="621" mass="70585">MEAEMNFSAIAPAVFNGDNYQLWAVRMETYLEALDLWEAVEEDYEIPALPNNPTMAQLKSHKEKKTKKSKAKACLFAAVSSTIFTRIMSLKSAKGIWDYLKNEYEGDERIKGMQILNLIREFELQRMKESETIKDYSDKLLSIANKVRLLGSEFTDSRIVEKILVTVPERYEATITALENTKDLSKISLAELLNALQAQEQRRSMRENVLIEEALAAKQQSKTKWKKKNSGENTPNSEPENGNGEYGNQKKTYPPCQHCGKKGHPPFKCWRRPEAECTICHQKGHEQVICYAKNQQSGEAANTVNQEEEDQLFVATCVSSDESCENWLIDSGCTNHMTYNKQLFRDMSSKINSKVRVGDGKYISVHGKGTVAISTYSGTKLISDVLYVPDINQNLLSIGQLMKKGFKVIFEDCYCIIKDASGRELFKVKEKGGSFILNLIEEEHFVFQAKENVIEVCHYHPQELLKIKSKEMEKYIPELDDCVLNQACRASTKLQFIHTNIAGPQRTPSLKGSLYYAAFTDDFTRMCWNFFLKYKSEEAQVFWKFKAMVENESGCKIKTLRSDIDWGGSVDDMKSTSGFCFTLGSGVFPWSSKKQEIVAQSKTEDQAVDVFIKLLSAAKLD</sequence>
<organism evidence="3">
    <name type="scientific">Torenia fournieri</name>
    <name type="common">wishbone flower</name>
    <dbReference type="NCBI Taxonomy" id="68875"/>
    <lineage>
        <taxon>Eukaryota</taxon>
        <taxon>Viridiplantae</taxon>
        <taxon>Streptophyta</taxon>
        <taxon>Embryophyta</taxon>
        <taxon>Tracheophyta</taxon>
        <taxon>Spermatophyta</taxon>
        <taxon>Magnoliopsida</taxon>
        <taxon>eudicotyledons</taxon>
        <taxon>Gunneridae</taxon>
        <taxon>Pentapetalae</taxon>
        <taxon>asterids</taxon>
        <taxon>lamiids</taxon>
        <taxon>Lamiales</taxon>
        <taxon>Linderniaceae</taxon>
        <taxon>Torenia</taxon>
    </lineage>
</organism>
<dbReference type="Gene3D" id="3.30.420.10">
    <property type="entry name" value="Ribonuclease H-like superfamily/Ribonuclease H"/>
    <property type="match status" value="1"/>
</dbReference>
<dbReference type="PANTHER" id="PTHR35317:SF11">
    <property type="entry name" value="CCHC-TYPE DOMAIN-CONTAINING PROTEIN"/>
    <property type="match status" value="1"/>
</dbReference>
<dbReference type="PANTHER" id="PTHR35317">
    <property type="entry name" value="OS04G0629600 PROTEIN"/>
    <property type="match status" value="1"/>
</dbReference>
<dbReference type="EMBL" id="LC511041">
    <property type="protein sequence ID" value="BBP47129.1"/>
    <property type="molecule type" value="Genomic_DNA"/>
</dbReference>
<dbReference type="InterPro" id="IPR036397">
    <property type="entry name" value="RNaseH_sf"/>
</dbReference>
<protein>
    <submittedName>
        <fullName evidence="3">Putative gag-pol polyprotein</fullName>
    </submittedName>
</protein>
<proteinExistence type="predicted"/>
<dbReference type="CDD" id="cd09272">
    <property type="entry name" value="RNase_HI_RT_Ty1"/>
    <property type="match status" value="1"/>
</dbReference>
<dbReference type="GO" id="GO:0003676">
    <property type="term" value="F:nucleic acid binding"/>
    <property type="evidence" value="ECO:0007669"/>
    <property type="project" value="InterPro"/>
</dbReference>
<dbReference type="SUPFAM" id="SSF57756">
    <property type="entry name" value="Retrovirus zinc finger-like domains"/>
    <property type="match status" value="1"/>
</dbReference>